<accession>A0ABX8SI71</accession>
<dbReference type="EMBL" id="CP079216">
    <property type="protein sequence ID" value="QXT61663.1"/>
    <property type="molecule type" value="Genomic_DNA"/>
</dbReference>
<dbReference type="RefSeq" id="WP_219079810.1">
    <property type="nucleotide sequence ID" value="NZ_CP079216.1"/>
</dbReference>
<gene>
    <name evidence="2" type="ORF">KDB89_07525</name>
</gene>
<evidence type="ECO:0000313" key="3">
    <source>
        <dbReference type="Proteomes" id="UP000824504"/>
    </source>
</evidence>
<dbReference type="Pfam" id="PF07811">
    <property type="entry name" value="TadE"/>
    <property type="match status" value="1"/>
</dbReference>
<organism evidence="2 3">
    <name type="scientific">Tessaracoccus palaemonis</name>
    <dbReference type="NCBI Taxonomy" id="2829499"/>
    <lineage>
        <taxon>Bacteria</taxon>
        <taxon>Bacillati</taxon>
        <taxon>Actinomycetota</taxon>
        <taxon>Actinomycetes</taxon>
        <taxon>Propionibacteriales</taxon>
        <taxon>Propionibacteriaceae</taxon>
        <taxon>Tessaracoccus</taxon>
    </lineage>
</organism>
<feature type="domain" description="TadE-like" evidence="1">
    <location>
        <begin position="10"/>
        <end position="48"/>
    </location>
</feature>
<protein>
    <submittedName>
        <fullName evidence="2">Pilus assembly protein</fullName>
    </submittedName>
</protein>
<evidence type="ECO:0000259" key="1">
    <source>
        <dbReference type="Pfam" id="PF07811"/>
    </source>
</evidence>
<sequence>MSDQRGMSESVQLAVLLPLLIGIFLLLLQWALISWAQSTAISAAQESAAAAALHGAREADGLAAGERALSNGSLSRASVRVEKGATITSSVVRGRAVAVIFPYEVVAEATSPTERVTAP</sequence>
<dbReference type="Proteomes" id="UP000824504">
    <property type="component" value="Chromosome"/>
</dbReference>
<evidence type="ECO:0000313" key="2">
    <source>
        <dbReference type="EMBL" id="QXT61663.1"/>
    </source>
</evidence>
<name>A0ABX8SI71_9ACTN</name>
<proteinExistence type="predicted"/>
<reference evidence="2 3" key="1">
    <citation type="submission" date="2021-07" db="EMBL/GenBank/DDBJ databases">
        <title>complete genome sequencing of Tessaracoccus sp.J1M15.</title>
        <authorList>
            <person name="Bae J.-W."/>
            <person name="Kim D.-y."/>
        </authorList>
    </citation>
    <scope>NUCLEOTIDE SEQUENCE [LARGE SCALE GENOMIC DNA]</scope>
    <source>
        <strain evidence="2 3">J1M15</strain>
    </source>
</reference>
<dbReference type="InterPro" id="IPR012495">
    <property type="entry name" value="TadE-like_dom"/>
</dbReference>
<keyword evidence="3" id="KW-1185">Reference proteome</keyword>